<name>A0A366XXC4_9BACI</name>
<gene>
    <name evidence="2" type="ORF">DS031_09765</name>
</gene>
<dbReference type="Pfam" id="PF03473">
    <property type="entry name" value="MOSC"/>
    <property type="match status" value="1"/>
</dbReference>
<feature type="domain" description="MOSC" evidence="1">
    <location>
        <begin position="101"/>
        <end position="241"/>
    </location>
</feature>
<evidence type="ECO:0000313" key="3">
    <source>
        <dbReference type="Proteomes" id="UP000253314"/>
    </source>
</evidence>
<dbReference type="InterPro" id="IPR005303">
    <property type="entry name" value="MOCOS_middle"/>
</dbReference>
<dbReference type="OrthoDB" id="581532at2"/>
<protein>
    <submittedName>
        <fullName evidence="2">MOSC domain-containing protein</fullName>
    </submittedName>
</protein>
<evidence type="ECO:0000259" key="1">
    <source>
        <dbReference type="PROSITE" id="PS51340"/>
    </source>
</evidence>
<dbReference type="RefSeq" id="WP_113805889.1">
    <property type="nucleotide sequence ID" value="NZ_QOCW01000008.1"/>
</dbReference>
<dbReference type="InterPro" id="IPR011037">
    <property type="entry name" value="Pyrv_Knase-like_insert_dom_sf"/>
</dbReference>
<dbReference type="SUPFAM" id="SSF50800">
    <property type="entry name" value="PK beta-barrel domain-like"/>
    <property type="match status" value="1"/>
</dbReference>
<dbReference type="GO" id="GO:0030170">
    <property type="term" value="F:pyridoxal phosphate binding"/>
    <property type="evidence" value="ECO:0007669"/>
    <property type="project" value="InterPro"/>
</dbReference>
<dbReference type="GO" id="GO:0030151">
    <property type="term" value="F:molybdenum ion binding"/>
    <property type="evidence" value="ECO:0007669"/>
    <property type="project" value="InterPro"/>
</dbReference>
<dbReference type="GO" id="GO:0003824">
    <property type="term" value="F:catalytic activity"/>
    <property type="evidence" value="ECO:0007669"/>
    <property type="project" value="InterPro"/>
</dbReference>
<dbReference type="EMBL" id="QOCW01000008">
    <property type="protein sequence ID" value="RBW69805.1"/>
    <property type="molecule type" value="Genomic_DNA"/>
</dbReference>
<reference evidence="2 3" key="1">
    <citation type="submission" date="2018-07" db="EMBL/GenBank/DDBJ databases">
        <title>Lottiidibacillus patelloidae gen. nov., sp. nov., isolated from the intestinal tract of a marine limpet and the reclassification of B. taeanensis BH030017T, B. algicola KMM 3737T and B. hwajinpoensis SW-72T as genus Lottiidibacillus.</title>
        <authorList>
            <person name="Liu R."/>
            <person name="Huang Z."/>
        </authorList>
    </citation>
    <scope>NUCLEOTIDE SEQUENCE [LARGE SCALE GENOMIC DNA]</scope>
    <source>
        <strain evidence="2 3">BH030017</strain>
    </source>
</reference>
<dbReference type="Gene3D" id="2.40.33.20">
    <property type="entry name" value="PK beta-barrel domain-like"/>
    <property type="match status" value="1"/>
</dbReference>
<keyword evidence="3" id="KW-1185">Reference proteome</keyword>
<dbReference type="Pfam" id="PF03476">
    <property type="entry name" value="MOSC_N"/>
    <property type="match status" value="1"/>
</dbReference>
<sequence length="242" mass="27799">MEKLVGTLNEITRYPVKSFRGESVQTTTIESYGLYGDRSHAFLDETRAGKFLTATQLPEMIGYAAEFNGEENLEKFPSIKITSPEGKVYKWGDETLTRELEELSGRMLSPIQYEPAYIPFGAIEEEHILLTTDASLKELEKIWENKVDNRRFRPNFLITLNEEKSFIEETWFGKSLLIGEAEIEIIRYCDRCMIVTIDPDTCDRQSSLLRKIVKERSNHFGVYASVKKTGKVSVGDLIYLKD</sequence>
<dbReference type="PROSITE" id="PS51340">
    <property type="entry name" value="MOSC"/>
    <property type="match status" value="1"/>
</dbReference>
<proteinExistence type="predicted"/>
<dbReference type="AlphaFoldDB" id="A0A366XXC4"/>
<dbReference type="Proteomes" id="UP000253314">
    <property type="component" value="Unassembled WGS sequence"/>
</dbReference>
<accession>A0A366XXC4</accession>
<organism evidence="2 3">
    <name type="scientific">Bacillus taeanensis</name>
    <dbReference type="NCBI Taxonomy" id="273032"/>
    <lineage>
        <taxon>Bacteria</taxon>
        <taxon>Bacillati</taxon>
        <taxon>Bacillota</taxon>
        <taxon>Bacilli</taxon>
        <taxon>Bacillales</taxon>
        <taxon>Bacillaceae</taxon>
        <taxon>Bacillus</taxon>
    </lineage>
</organism>
<dbReference type="InterPro" id="IPR005302">
    <property type="entry name" value="MoCF_Sase_C"/>
</dbReference>
<comment type="caution">
    <text evidence="2">The sequence shown here is derived from an EMBL/GenBank/DDBJ whole genome shotgun (WGS) entry which is preliminary data.</text>
</comment>
<evidence type="ECO:0000313" key="2">
    <source>
        <dbReference type="EMBL" id="RBW69805.1"/>
    </source>
</evidence>